<dbReference type="EC" id="1.17.4.1" evidence="2 8"/>
<evidence type="ECO:0000259" key="9">
    <source>
        <dbReference type="Pfam" id="PF00317"/>
    </source>
</evidence>
<evidence type="ECO:0000256" key="6">
    <source>
        <dbReference type="ARBA" id="ARBA00023285"/>
    </source>
</evidence>
<comment type="catalytic activity">
    <reaction evidence="7 8">
        <text>a 2'-deoxyribonucleoside 5'-diphosphate + [thioredoxin]-disulfide + H2O = a ribonucleoside 5'-diphosphate + [thioredoxin]-dithiol</text>
        <dbReference type="Rhea" id="RHEA:23252"/>
        <dbReference type="Rhea" id="RHEA-COMP:10698"/>
        <dbReference type="Rhea" id="RHEA-COMP:10700"/>
        <dbReference type="ChEBI" id="CHEBI:15377"/>
        <dbReference type="ChEBI" id="CHEBI:29950"/>
        <dbReference type="ChEBI" id="CHEBI:50058"/>
        <dbReference type="ChEBI" id="CHEBI:57930"/>
        <dbReference type="ChEBI" id="CHEBI:73316"/>
        <dbReference type="EC" id="1.17.4.1"/>
    </reaction>
</comment>
<dbReference type="GO" id="GO:0005524">
    <property type="term" value="F:ATP binding"/>
    <property type="evidence" value="ECO:0007669"/>
    <property type="project" value="InterPro"/>
</dbReference>
<evidence type="ECO:0000259" key="10">
    <source>
        <dbReference type="Pfam" id="PF02867"/>
    </source>
</evidence>
<keyword evidence="3" id="KW-0846">Cobalamin</keyword>
<keyword evidence="4 8" id="KW-0560">Oxidoreductase</keyword>
<name>A0A1G1YT23_9BACT</name>
<protein>
    <recommendedName>
        <fullName evidence="2 8">Ribonucleoside-diphosphate reductase</fullName>
        <ecNumber evidence="2 8">1.17.4.1</ecNumber>
    </recommendedName>
</protein>
<evidence type="ECO:0000313" key="11">
    <source>
        <dbReference type="EMBL" id="OGY55503.1"/>
    </source>
</evidence>
<comment type="function">
    <text evidence="8">Provides the precursors necessary for DNA synthesis. Catalyzes the biosynthesis of deoxyribonucleotides from the corresponding ribonucleotides.</text>
</comment>
<dbReference type="GO" id="GO:0009263">
    <property type="term" value="P:deoxyribonucleotide biosynthetic process"/>
    <property type="evidence" value="ECO:0007669"/>
    <property type="project" value="UniProtKB-KW"/>
</dbReference>
<dbReference type="GO" id="GO:0031419">
    <property type="term" value="F:cobalamin binding"/>
    <property type="evidence" value="ECO:0007669"/>
    <property type="project" value="UniProtKB-KW"/>
</dbReference>
<dbReference type="InterPro" id="IPR008926">
    <property type="entry name" value="RNR_R1-su_N"/>
</dbReference>
<keyword evidence="6" id="KW-0170">Cobalt</keyword>
<dbReference type="EMBL" id="MHIN01000014">
    <property type="protein sequence ID" value="OGY55503.1"/>
    <property type="molecule type" value="Genomic_DNA"/>
</dbReference>
<evidence type="ECO:0000313" key="12">
    <source>
        <dbReference type="Proteomes" id="UP000178122"/>
    </source>
</evidence>
<accession>A0A1G1YT23</accession>
<evidence type="ECO:0000256" key="2">
    <source>
        <dbReference type="ARBA" id="ARBA00012274"/>
    </source>
</evidence>
<comment type="caution">
    <text evidence="11">The sequence shown here is derived from an EMBL/GenBank/DDBJ whole genome shotgun (WGS) entry which is preliminary data.</text>
</comment>
<dbReference type="Gene3D" id="3.20.70.20">
    <property type="match status" value="1"/>
</dbReference>
<feature type="domain" description="Ribonucleotide reductase large subunit C-terminal" evidence="10">
    <location>
        <begin position="152"/>
        <end position="581"/>
    </location>
</feature>
<evidence type="ECO:0000256" key="1">
    <source>
        <dbReference type="ARBA" id="ARBA00001922"/>
    </source>
</evidence>
<keyword evidence="5 8" id="KW-0215">Deoxyribonucleotide synthesis</keyword>
<comment type="cofactor">
    <cofactor evidence="1">
        <name>adenosylcob(III)alamin</name>
        <dbReference type="ChEBI" id="CHEBI:18408"/>
    </cofactor>
</comment>
<feature type="domain" description="Ribonucleotide reductase large subunit N-terminal" evidence="9">
    <location>
        <begin position="38"/>
        <end position="94"/>
    </location>
</feature>
<dbReference type="Pfam" id="PF02867">
    <property type="entry name" value="Ribonuc_red_lgC"/>
    <property type="match status" value="1"/>
</dbReference>
<dbReference type="Pfam" id="PF00317">
    <property type="entry name" value="Ribonuc_red_lgN"/>
    <property type="match status" value="1"/>
</dbReference>
<evidence type="ECO:0000256" key="4">
    <source>
        <dbReference type="ARBA" id="ARBA00023002"/>
    </source>
</evidence>
<proteinExistence type="inferred from homology"/>
<organism evidence="11 12">
    <name type="scientific">Candidatus Buchananbacteria bacterium RIFCSPLOWO2_01_FULL_40_23b</name>
    <dbReference type="NCBI Taxonomy" id="1797544"/>
    <lineage>
        <taxon>Bacteria</taxon>
        <taxon>Candidatus Buchananiibacteriota</taxon>
    </lineage>
</organism>
<evidence type="ECO:0000256" key="7">
    <source>
        <dbReference type="ARBA" id="ARBA00047754"/>
    </source>
</evidence>
<dbReference type="InterPro" id="IPR000788">
    <property type="entry name" value="RNR_lg_C"/>
</dbReference>
<comment type="similarity">
    <text evidence="8">Belongs to the ribonucleoside diphosphate reductase large chain family.</text>
</comment>
<dbReference type="GO" id="GO:0004748">
    <property type="term" value="F:ribonucleoside-diphosphate reductase activity, thioredoxin disulfide as acceptor"/>
    <property type="evidence" value="ECO:0007669"/>
    <property type="project" value="UniProtKB-EC"/>
</dbReference>
<dbReference type="PANTHER" id="PTHR43371:SF1">
    <property type="entry name" value="RIBONUCLEOSIDE-DIPHOSPHATE REDUCTASE"/>
    <property type="match status" value="1"/>
</dbReference>
<dbReference type="InterPro" id="IPR013509">
    <property type="entry name" value="RNR_lsu_N"/>
</dbReference>
<reference evidence="11 12" key="1">
    <citation type="journal article" date="2016" name="Nat. Commun.">
        <title>Thousands of microbial genomes shed light on interconnected biogeochemical processes in an aquifer system.</title>
        <authorList>
            <person name="Anantharaman K."/>
            <person name="Brown C.T."/>
            <person name="Hug L.A."/>
            <person name="Sharon I."/>
            <person name="Castelle C.J."/>
            <person name="Probst A.J."/>
            <person name="Thomas B.C."/>
            <person name="Singh A."/>
            <person name="Wilkins M.J."/>
            <person name="Karaoz U."/>
            <person name="Brodie E.L."/>
            <person name="Williams K.H."/>
            <person name="Hubbard S.S."/>
            <person name="Banfield J.F."/>
        </authorList>
    </citation>
    <scope>NUCLEOTIDE SEQUENCE [LARGE SCALE GENOMIC DNA]</scope>
</reference>
<gene>
    <name evidence="11" type="ORF">A2912_06155</name>
</gene>
<dbReference type="AlphaFoldDB" id="A0A1G1YT23"/>
<dbReference type="Proteomes" id="UP000178122">
    <property type="component" value="Unassembled WGS sequence"/>
</dbReference>
<dbReference type="PRINTS" id="PR01183">
    <property type="entry name" value="RIBORDTASEM1"/>
</dbReference>
<dbReference type="UniPathway" id="UPA00326"/>
<evidence type="ECO:0000256" key="5">
    <source>
        <dbReference type="ARBA" id="ARBA00023116"/>
    </source>
</evidence>
<dbReference type="InterPro" id="IPR050862">
    <property type="entry name" value="RdRp_reductase_class-2"/>
</dbReference>
<evidence type="ECO:0000256" key="3">
    <source>
        <dbReference type="ARBA" id="ARBA00022628"/>
    </source>
</evidence>
<sequence length="593" mass="65857">MTTKNPREAEEGMIRFAQYNPPGEVEYVLRSGKIIGDQESPQQMIERVTTTLFSPEEQFGTPPKETQRMTEEFAQYMVDGYLMPGTPTLTNAGRYENALSSCVVIPVDLREQSARGKITHYYRQNMGSGFDFTPYDDPVSLLMWINSLSAEETATEQYDRYIGNMGTLHVSHPHIEQFIRAKSEHVMPHFNISVDVSEAFMEAALAGTPFVLADGTEVDADVLLTTTAENAWLTGDPGIIYMERMNRDNPLANISPYVSTPPCSEMGLSAGETCQFGYLNLARFVRPGGNGEAEMDYAKLADATCLMTRVLDNAVEYSISRYPDPISADVARLKRKIGIGVCGLSDMFLRYNMPYDSDEARVIARDVLSFINYTSKQASVELAQHRGPCEAMHMVFGNTFRDGRYLEEKFGVSPTNTISSKEWEELGAYIRASGNLRNILTTSLPPTGRASLLLSASASVEPFFQVVSTSGEITGTIRSFLEREFDDNKTLVDQVIQEAKATGSFQDIPELSGHTRRCLQTATEISPGEHLKMVAALAGMRGVVDEAASKTINLPEYATVAQVREIYVQSYQLGIKNISVYRDRSKEGQPEKL</sequence>
<dbReference type="PANTHER" id="PTHR43371">
    <property type="entry name" value="VITAMIN B12-DEPENDENT RIBONUCLEOTIDE REDUCTASE"/>
    <property type="match status" value="1"/>
</dbReference>
<dbReference type="SUPFAM" id="SSF51998">
    <property type="entry name" value="PFL-like glycyl radical enzymes"/>
    <property type="match status" value="1"/>
</dbReference>
<dbReference type="SUPFAM" id="SSF48168">
    <property type="entry name" value="R1 subunit of ribonucleotide reductase, N-terminal domain"/>
    <property type="match status" value="1"/>
</dbReference>
<evidence type="ECO:0000256" key="8">
    <source>
        <dbReference type="RuleBase" id="RU003410"/>
    </source>
</evidence>